<evidence type="ECO:0000256" key="2">
    <source>
        <dbReference type="ARBA" id="ARBA00022540"/>
    </source>
</evidence>
<evidence type="ECO:0000256" key="4">
    <source>
        <dbReference type="HAMAP-Rule" id="MF_03009"/>
    </source>
</evidence>
<dbReference type="GO" id="GO:0016282">
    <property type="term" value="C:eukaryotic 43S preinitiation complex"/>
    <property type="evidence" value="ECO:0007669"/>
    <property type="project" value="UniProtKB-UniRule"/>
</dbReference>
<evidence type="ECO:0000256" key="3">
    <source>
        <dbReference type="ARBA" id="ARBA00022917"/>
    </source>
</evidence>
<dbReference type="EMBL" id="HACG01046732">
    <property type="protein sequence ID" value="CEK93597.1"/>
    <property type="molecule type" value="Transcribed_RNA"/>
</dbReference>
<dbReference type="GO" id="GO:0003743">
    <property type="term" value="F:translation initiation factor activity"/>
    <property type="evidence" value="ECO:0007669"/>
    <property type="project" value="UniProtKB-UniRule"/>
</dbReference>
<dbReference type="Gene3D" id="1.10.246.60">
    <property type="entry name" value="Eukaryotic translation initiation factor 3 like domains"/>
    <property type="match status" value="1"/>
</dbReference>
<protein>
    <recommendedName>
        <fullName evidence="4">Eukaryotic translation initiation factor 3 subunit J</fullName>
        <shortName evidence="4">eIF3j</shortName>
    </recommendedName>
</protein>
<dbReference type="GO" id="GO:0001732">
    <property type="term" value="P:formation of cytoplasmic translation initiation complex"/>
    <property type="evidence" value="ECO:0007669"/>
    <property type="project" value="UniProtKB-UniRule"/>
</dbReference>
<evidence type="ECO:0000256" key="1">
    <source>
        <dbReference type="ARBA" id="ARBA00022490"/>
    </source>
</evidence>
<comment type="subcellular location">
    <subcellularLocation>
        <location evidence="4">Cytoplasm</location>
    </subcellularLocation>
</comment>
<organism evidence="6">
    <name type="scientific">Arion vulgaris</name>
    <dbReference type="NCBI Taxonomy" id="1028688"/>
    <lineage>
        <taxon>Eukaryota</taxon>
        <taxon>Metazoa</taxon>
        <taxon>Spiralia</taxon>
        <taxon>Lophotrochozoa</taxon>
        <taxon>Mollusca</taxon>
        <taxon>Gastropoda</taxon>
        <taxon>Heterobranchia</taxon>
        <taxon>Euthyneura</taxon>
        <taxon>Panpulmonata</taxon>
        <taxon>Eupulmonata</taxon>
        <taxon>Stylommatophora</taxon>
        <taxon>Helicina</taxon>
        <taxon>Arionoidea</taxon>
        <taxon>Arionidae</taxon>
        <taxon>Arion</taxon>
    </lineage>
</organism>
<evidence type="ECO:0000313" key="6">
    <source>
        <dbReference type="EMBL" id="CEK93597.1"/>
    </source>
</evidence>
<name>A0A0B7BL25_9EUPU</name>
<dbReference type="InterPro" id="IPR023194">
    <property type="entry name" value="eIF3-like_dom_sf"/>
</dbReference>
<dbReference type="Pfam" id="PF08597">
    <property type="entry name" value="eIF3_subunit"/>
    <property type="match status" value="1"/>
</dbReference>
<feature type="compositionally biased region" description="Acidic residues" evidence="5">
    <location>
        <begin position="26"/>
        <end position="43"/>
    </location>
</feature>
<dbReference type="PANTHER" id="PTHR21681:SF0">
    <property type="entry name" value="EUKARYOTIC TRANSLATION INITIATION FACTOR 3 SUBUNIT J"/>
    <property type="match status" value="1"/>
</dbReference>
<feature type="compositionally biased region" description="Basic and acidic residues" evidence="5">
    <location>
        <begin position="60"/>
        <end position="86"/>
    </location>
</feature>
<comment type="similarity">
    <text evidence="4">Belongs to the eIF-3 subunit J family.</text>
</comment>
<reference evidence="6" key="1">
    <citation type="submission" date="2014-12" db="EMBL/GenBank/DDBJ databases">
        <title>Insight into the proteome of Arion vulgaris.</title>
        <authorList>
            <person name="Aradska J."/>
            <person name="Bulat T."/>
            <person name="Smidak R."/>
            <person name="Sarate P."/>
            <person name="Gangsoo J."/>
            <person name="Sialana F."/>
            <person name="Bilban M."/>
            <person name="Lubec G."/>
        </authorList>
    </citation>
    <scope>NUCLEOTIDE SEQUENCE</scope>
    <source>
        <tissue evidence="6">Skin</tissue>
    </source>
</reference>
<dbReference type="AlphaFoldDB" id="A0A0B7BL25"/>
<dbReference type="GO" id="GO:0005852">
    <property type="term" value="C:eukaryotic translation initiation factor 3 complex"/>
    <property type="evidence" value="ECO:0007669"/>
    <property type="project" value="UniProtKB-UniRule"/>
</dbReference>
<keyword evidence="2 4" id="KW-0396">Initiation factor</keyword>
<dbReference type="GO" id="GO:0033290">
    <property type="term" value="C:eukaryotic 48S preinitiation complex"/>
    <property type="evidence" value="ECO:0007669"/>
    <property type="project" value="UniProtKB-UniRule"/>
</dbReference>
<dbReference type="HAMAP" id="MF_03009">
    <property type="entry name" value="eIF3j"/>
    <property type="match status" value="1"/>
</dbReference>
<keyword evidence="3 4" id="KW-0648">Protein biosynthesis</keyword>
<feature type="region of interest" description="Disordered" evidence="5">
    <location>
        <begin position="1"/>
        <end position="86"/>
    </location>
</feature>
<proteinExistence type="inferred from homology"/>
<accession>A0A0B7BL25</accession>
<gene>
    <name evidence="6" type="primary">ORF196213</name>
</gene>
<dbReference type="InterPro" id="IPR013906">
    <property type="entry name" value="eIF3j"/>
</dbReference>
<comment type="function">
    <text evidence="4">Component of the eukaryotic translation initiation factor 3 (eIF-3) complex, which is involved in protein synthesis of a specialized repertoire of mRNAs and, together with other initiation factors, stimulates binding of mRNA and methionyl-tRNAi to the 40S ribosome. The eIF-3 complex specifically targets and initiates translation of a subset of mRNAs involved in cell proliferation.</text>
</comment>
<feature type="compositionally biased region" description="Acidic residues" evidence="5">
    <location>
        <begin position="1"/>
        <end position="11"/>
    </location>
</feature>
<keyword evidence="1 4" id="KW-0963">Cytoplasm</keyword>
<dbReference type="PANTHER" id="PTHR21681">
    <property type="entry name" value="EUKARYOTIC TRANSLATION INITIATION FACTOR 3 SUBUNIT J"/>
    <property type="match status" value="1"/>
</dbReference>
<evidence type="ECO:0000256" key="5">
    <source>
        <dbReference type="SAM" id="MobiDB-lite"/>
    </source>
</evidence>
<comment type="subunit">
    <text evidence="4">Component of the eukaryotic translation initiation factor 3 (eIF-3) complex.</text>
</comment>
<sequence length="236" mass="27126">MSDDWENEDFEPTIPAGGTVATDKWEGEDEEDEVKENWEDEEEEKKQAESGAYQRPKKKPLAERISEKGKAAKQQEEEKLQEKKELTPEEKLAERIRVQKLQEEADLKIAKGLFGIGDSNVVGIDSMYPETKEQFDQFGEVLKTKITFFESSKLYSAFVEKLIQDISLTLPPDDIKKIGIALNTLYHEKERLRKEQAKGQRKKKVKASIKVDKPDDLGLMDDATTGQYYDEDDDFI</sequence>